<evidence type="ECO:0000256" key="1">
    <source>
        <dbReference type="ARBA" id="ARBA00023012"/>
    </source>
</evidence>
<keyword evidence="1" id="KW-0902">Two-component regulatory system</keyword>
<evidence type="ECO:0000313" key="4">
    <source>
        <dbReference type="EMBL" id="QLQ30384.1"/>
    </source>
</evidence>
<dbReference type="InterPro" id="IPR036641">
    <property type="entry name" value="HPT_dom_sf"/>
</dbReference>
<dbReference type="KEGG" id="this:HZT40_00750"/>
<accession>A0A7L6AMN6</accession>
<keyword evidence="2" id="KW-0597">Phosphoprotein</keyword>
<dbReference type="EMBL" id="CP059265">
    <property type="protein sequence ID" value="QLQ30384.1"/>
    <property type="molecule type" value="Genomic_DNA"/>
</dbReference>
<dbReference type="InterPro" id="IPR008207">
    <property type="entry name" value="Sig_transdc_His_kin_Hpt_dom"/>
</dbReference>
<name>A0A7L6AMN6_9GAMM</name>
<keyword evidence="5" id="KW-1185">Reference proteome</keyword>
<evidence type="ECO:0000256" key="2">
    <source>
        <dbReference type="PROSITE-ProRule" id="PRU00110"/>
    </source>
</evidence>
<gene>
    <name evidence="4" type="ORF">HZT40_00750</name>
</gene>
<feature type="modified residue" description="Phosphohistidine" evidence="2">
    <location>
        <position position="52"/>
    </location>
</feature>
<dbReference type="AlphaFoldDB" id="A0A7L6AMN6"/>
<dbReference type="GO" id="GO:0000160">
    <property type="term" value="P:phosphorelay signal transduction system"/>
    <property type="evidence" value="ECO:0007669"/>
    <property type="project" value="UniProtKB-KW"/>
</dbReference>
<dbReference type="SMART" id="SM00073">
    <property type="entry name" value="HPT"/>
    <property type="match status" value="1"/>
</dbReference>
<dbReference type="PROSITE" id="PS50894">
    <property type="entry name" value="HPT"/>
    <property type="match status" value="1"/>
</dbReference>
<dbReference type="Pfam" id="PF01627">
    <property type="entry name" value="Hpt"/>
    <property type="match status" value="1"/>
</dbReference>
<dbReference type="SUPFAM" id="SSF47226">
    <property type="entry name" value="Histidine-containing phosphotransfer domain, HPT domain"/>
    <property type="match status" value="1"/>
</dbReference>
<dbReference type="GO" id="GO:0004672">
    <property type="term" value="F:protein kinase activity"/>
    <property type="evidence" value="ECO:0007669"/>
    <property type="project" value="UniProtKB-ARBA"/>
</dbReference>
<dbReference type="Proteomes" id="UP000510621">
    <property type="component" value="Chromosome"/>
</dbReference>
<reference evidence="4" key="1">
    <citation type="submission" date="2020-06" db="EMBL/GenBank/DDBJ databases">
        <title>Analysis procedures for assessing recovery of high quality, complete, closed genomes from Nanopore long read metagenome sequencing.</title>
        <authorList>
            <person name="Bessarab I."/>
            <person name="Arumugam K."/>
            <person name="Haryono M."/>
            <person name="Liu X."/>
            <person name="Roy S."/>
            <person name="Zuniga-Montanez R.E."/>
            <person name="Qiu G."/>
            <person name="Drautz-Moses D.I."/>
            <person name="Law Y.Y."/>
            <person name="Wuertz S."/>
            <person name="Lauro F.M."/>
            <person name="Huson D.H."/>
            <person name="Williams R.B."/>
        </authorList>
    </citation>
    <scope>NUCLEOTIDE SEQUENCE [LARGE SCALE GENOMIC DNA]</scope>
    <source>
        <strain evidence="4">SSD2</strain>
    </source>
</reference>
<organism evidence="4 5">
    <name type="scientific">Candidatus Thiothrix singaporensis</name>
    <dbReference type="NCBI Taxonomy" id="2799669"/>
    <lineage>
        <taxon>Bacteria</taxon>
        <taxon>Pseudomonadati</taxon>
        <taxon>Pseudomonadota</taxon>
        <taxon>Gammaproteobacteria</taxon>
        <taxon>Thiotrichales</taxon>
        <taxon>Thiotrichaceae</taxon>
        <taxon>Thiothrix</taxon>
    </lineage>
</organism>
<dbReference type="Gene3D" id="1.20.120.160">
    <property type="entry name" value="HPT domain"/>
    <property type="match status" value="1"/>
</dbReference>
<evidence type="ECO:0000313" key="5">
    <source>
        <dbReference type="Proteomes" id="UP000510621"/>
    </source>
</evidence>
<evidence type="ECO:0000259" key="3">
    <source>
        <dbReference type="PROSITE" id="PS50894"/>
    </source>
</evidence>
<protein>
    <submittedName>
        <fullName evidence="4">Hpt domain-containing protein</fullName>
    </submittedName>
</protein>
<feature type="domain" description="HPt" evidence="3">
    <location>
        <begin position="13"/>
        <end position="106"/>
    </location>
</feature>
<proteinExistence type="predicted"/>
<dbReference type="CDD" id="cd00088">
    <property type="entry name" value="HPT"/>
    <property type="match status" value="1"/>
</dbReference>
<sequence>MKLLAPEVLQQLPAAILPRLVVMFGDGTPAMLAEIRQYADAGDLHAMGKSAHKLKGSCVSLGAEHMAELCKQLQHKGENNDAEDVSDMLEELELLYPMTLEALQEAV</sequence>